<evidence type="ECO:0000256" key="3">
    <source>
        <dbReference type="ARBA" id="ARBA00023004"/>
    </source>
</evidence>
<dbReference type="GeneID" id="9132325"/>
<dbReference type="GO" id="GO:0046872">
    <property type="term" value="F:metal ion binding"/>
    <property type="evidence" value="ECO:0007669"/>
    <property type="project" value="UniProtKB-KW"/>
</dbReference>
<sequence>MASSIFYIYEIVKRIKRVLDAKTKKEDYEDKPRFRKVPPIVKYPEKCISCEACKESCPAKAIEMVEREKKIPNIEVDSCIACLNCVEVCPTGVLELDKHRVSVEGQPFSVPKFHYLQIDEEVCANCGKCERACPIGVIHKTEKAYKIDVERCITCKRCLEVCPLKNAIVVFTEEEMNEKFDRAFRLKILKEFNKLTYEEKVEKPHIVKSLCIACLNCVEVCPGEIDIEKGEIISCLNCFYCLEVCPTTAIRVRKEPIAKEKVKCYVVLEEDCIGCRACYKVCKFGAITISKKTKLPYILPDKCIVCGLCERECPVDTIKLVNIDEAKKMAKIRTIEDDLIERLENLLQGEMSEFAKKLCNLRGKC</sequence>
<evidence type="ECO:0000313" key="6">
    <source>
        <dbReference type="EMBL" id="ADG13944.1"/>
    </source>
</evidence>
<dbReference type="InterPro" id="IPR050157">
    <property type="entry name" value="PSI_iron-sulfur_center"/>
</dbReference>
<name>D5VTP1_METIM</name>
<dbReference type="PANTHER" id="PTHR24960">
    <property type="entry name" value="PHOTOSYSTEM I IRON-SULFUR CENTER-RELATED"/>
    <property type="match status" value="1"/>
</dbReference>
<feature type="domain" description="4Fe-4S ferredoxin-type" evidence="5">
    <location>
        <begin position="235"/>
        <end position="255"/>
    </location>
</feature>
<dbReference type="Proteomes" id="UP000002061">
    <property type="component" value="Chromosome"/>
</dbReference>
<dbReference type="CDD" id="cd10549">
    <property type="entry name" value="MtMvhB_like"/>
    <property type="match status" value="1"/>
</dbReference>
<dbReference type="GO" id="GO:0051539">
    <property type="term" value="F:4 iron, 4 sulfur cluster binding"/>
    <property type="evidence" value="ECO:0007669"/>
    <property type="project" value="UniProtKB-KW"/>
</dbReference>
<dbReference type="InterPro" id="IPR043256">
    <property type="entry name" value="MvhB-like"/>
</dbReference>
<proteinExistence type="predicted"/>
<evidence type="ECO:0000256" key="4">
    <source>
        <dbReference type="ARBA" id="ARBA00023014"/>
    </source>
</evidence>
<dbReference type="KEGG" id="mif:Metin_1294"/>
<feature type="domain" description="4Fe-4S ferredoxin-type" evidence="5">
    <location>
        <begin position="294"/>
        <end position="323"/>
    </location>
</feature>
<dbReference type="EMBL" id="CP002009">
    <property type="protein sequence ID" value="ADG13944.1"/>
    <property type="molecule type" value="Genomic_DNA"/>
</dbReference>
<dbReference type="Pfam" id="PF13746">
    <property type="entry name" value="Fer4_18"/>
    <property type="match status" value="1"/>
</dbReference>
<feature type="domain" description="4Fe-4S ferredoxin-type" evidence="5">
    <location>
        <begin position="114"/>
        <end position="143"/>
    </location>
</feature>
<organism evidence="6 7">
    <name type="scientific">Methanocaldococcus infernus (strain DSM 11812 / JCM 15783 / ME)</name>
    <dbReference type="NCBI Taxonomy" id="573063"/>
    <lineage>
        <taxon>Archaea</taxon>
        <taxon>Methanobacteriati</taxon>
        <taxon>Methanobacteriota</taxon>
        <taxon>Methanomada group</taxon>
        <taxon>Methanococci</taxon>
        <taxon>Methanococcales</taxon>
        <taxon>Methanocaldococcaceae</taxon>
        <taxon>Methanocaldococcus</taxon>
    </lineage>
</organism>
<dbReference type="InterPro" id="IPR017900">
    <property type="entry name" value="4Fe4S_Fe_S_CS"/>
</dbReference>
<feature type="domain" description="4Fe-4S ferredoxin-type" evidence="5">
    <location>
        <begin position="144"/>
        <end position="173"/>
    </location>
</feature>
<dbReference type="PIRSF" id="PIRSF005658">
    <property type="entry name" value="FwdF"/>
    <property type="match status" value="1"/>
</dbReference>
<dbReference type="HOGENOM" id="CLU_061721_0_0_2"/>
<evidence type="ECO:0000256" key="1">
    <source>
        <dbReference type="ARBA" id="ARBA00022485"/>
    </source>
</evidence>
<dbReference type="AlphaFoldDB" id="D5VTP1"/>
<dbReference type="RefSeq" id="WP_013100689.1">
    <property type="nucleotide sequence ID" value="NC_014122.1"/>
</dbReference>
<dbReference type="Pfam" id="PF14697">
    <property type="entry name" value="Fer4_21"/>
    <property type="match status" value="2"/>
</dbReference>
<dbReference type="eggNOG" id="arCOG02183">
    <property type="taxonomic scope" value="Archaea"/>
</dbReference>
<dbReference type="Gene3D" id="3.30.70.3270">
    <property type="match status" value="1"/>
</dbReference>
<dbReference type="PANTHER" id="PTHR24960:SF79">
    <property type="entry name" value="PHOTOSYSTEM I IRON-SULFUR CENTER"/>
    <property type="match status" value="1"/>
</dbReference>
<feature type="domain" description="4Fe-4S ferredoxin-type" evidence="5">
    <location>
        <begin position="70"/>
        <end position="99"/>
    </location>
</feature>
<dbReference type="PROSITE" id="PS00198">
    <property type="entry name" value="4FE4S_FER_1"/>
    <property type="match status" value="4"/>
</dbReference>
<protein>
    <submittedName>
        <fullName evidence="6">4Fe-4S ferredoxin iron-sulfur binding domain protein</fullName>
    </submittedName>
</protein>
<accession>D5VTP1</accession>
<dbReference type="SUPFAM" id="SSF46548">
    <property type="entry name" value="alpha-helical ferredoxin"/>
    <property type="match status" value="1"/>
</dbReference>
<gene>
    <name evidence="6" type="ordered locus">Metin_1294</name>
</gene>
<keyword evidence="3" id="KW-0408">Iron</keyword>
<dbReference type="STRING" id="573063.Metin_1294"/>
<dbReference type="PROSITE" id="PS51379">
    <property type="entry name" value="4FE4S_FER_2"/>
    <property type="match status" value="8"/>
</dbReference>
<keyword evidence="4" id="KW-0411">Iron-sulfur</keyword>
<dbReference type="OrthoDB" id="23478at2157"/>
<dbReference type="Gene3D" id="3.30.70.20">
    <property type="match status" value="3"/>
</dbReference>
<evidence type="ECO:0000313" key="7">
    <source>
        <dbReference type="Proteomes" id="UP000002061"/>
    </source>
</evidence>
<keyword evidence="1" id="KW-0004">4Fe-4S</keyword>
<reference evidence="6" key="1">
    <citation type="submission" date="2010-04" db="EMBL/GenBank/DDBJ databases">
        <title>Complete sequence of Methanocaldococcus infernus ME.</title>
        <authorList>
            <consortium name="US DOE Joint Genome Institute"/>
            <person name="Lucas S."/>
            <person name="Copeland A."/>
            <person name="Lapidus A."/>
            <person name="Cheng J.-F."/>
            <person name="Bruce D."/>
            <person name="Goodwin L."/>
            <person name="Pitluck S."/>
            <person name="Munk A.C."/>
            <person name="Detter J.C."/>
            <person name="Han C."/>
            <person name="Tapia R."/>
            <person name="Land M."/>
            <person name="Hauser L."/>
            <person name="Kyrpides N."/>
            <person name="Mikhailova N."/>
            <person name="Sieprawska-Lupa M."/>
            <person name="Whitman W.B."/>
            <person name="Woyke T."/>
        </authorList>
    </citation>
    <scope>NUCLEOTIDE SEQUENCE [LARGE SCALE GENOMIC DNA]</scope>
    <source>
        <strain evidence="6">ME</strain>
    </source>
</reference>
<dbReference type="InterPro" id="IPR017896">
    <property type="entry name" value="4Fe4S_Fe-S-bd"/>
</dbReference>
<keyword evidence="2" id="KW-0479">Metal-binding</keyword>
<keyword evidence="7" id="KW-1185">Reference proteome</keyword>
<feature type="domain" description="4Fe-4S ferredoxin-type" evidence="5">
    <location>
        <begin position="202"/>
        <end position="230"/>
    </location>
</feature>
<feature type="domain" description="4Fe-4S ferredoxin-type" evidence="5">
    <location>
        <begin position="263"/>
        <end position="292"/>
    </location>
</feature>
<dbReference type="SUPFAM" id="SSF54862">
    <property type="entry name" value="4Fe-4S ferredoxins"/>
    <property type="match status" value="2"/>
</dbReference>
<feature type="domain" description="4Fe-4S ferredoxin-type" evidence="5">
    <location>
        <begin position="37"/>
        <end position="67"/>
    </location>
</feature>
<evidence type="ECO:0000256" key="2">
    <source>
        <dbReference type="ARBA" id="ARBA00022723"/>
    </source>
</evidence>
<evidence type="ECO:0000259" key="5">
    <source>
        <dbReference type="PROSITE" id="PS51379"/>
    </source>
</evidence>
<dbReference type="GO" id="GO:0016491">
    <property type="term" value="F:oxidoreductase activity"/>
    <property type="evidence" value="ECO:0007669"/>
    <property type="project" value="UniProtKB-ARBA"/>
</dbReference>
<dbReference type="Pfam" id="PF12838">
    <property type="entry name" value="Fer4_7"/>
    <property type="match status" value="1"/>
</dbReference>